<feature type="non-terminal residue" evidence="3">
    <location>
        <position position="1"/>
    </location>
</feature>
<feature type="non-terminal residue" evidence="3">
    <location>
        <position position="240"/>
    </location>
</feature>
<feature type="region of interest" description="Disordered" evidence="1">
    <location>
        <begin position="215"/>
        <end position="240"/>
    </location>
</feature>
<evidence type="ECO:0000313" key="3">
    <source>
        <dbReference type="EMBL" id="CAG7732720.1"/>
    </source>
</evidence>
<feature type="domain" description="N-end aminoacyl transferase N-terminal" evidence="2">
    <location>
        <begin position="16"/>
        <end position="86"/>
    </location>
</feature>
<dbReference type="AlphaFoldDB" id="A0A8J2K4E6"/>
<evidence type="ECO:0000256" key="1">
    <source>
        <dbReference type="SAM" id="MobiDB-lite"/>
    </source>
</evidence>
<name>A0A8J2K4E6_9HEXA</name>
<keyword evidence="4" id="KW-1185">Reference proteome</keyword>
<dbReference type="GO" id="GO:0004057">
    <property type="term" value="F:arginyl-tRNA--protein transferase activity"/>
    <property type="evidence" value="ECO:0007669"/>
    <property type="project" value="InterPro"/>
</dbReference>
<dbReference type="PANTHER" id="PTHR21367">
    <property type="entry name" value="ARGININE-TRNA-PROTEIN TRANSFERASE 1"/>
    <property type="match status" value="1"/>
</dbReference>
<dbReference type="GO" id="GO:0005737">
    <property type="term" value="C:cytoplasm"/>
    <property type="evidence" value="ECO:0007669"/>
    <property type="project" value="TreeGrafter"/>
</dbReference>
<evidence type="ECO:0000313" key="4">
    <source>
        <dbReference type="Proteomes" id="UP000708208"/>
    </source>
</evidence>
<reference evidence="3" key="1">
    <citation type="submission" date="2021-06" db="EMBL/GenBank/DDBJ databases">
        <authorList>
            <person name="Hodson N. C."/>
            <person name="Mongue J. A."/>
            <person name="Jaron S. K."/>
        </authorList>
    </citation>
    <scope>NUCLEOTIDE SEQUENCE</scope>
</reference>
<dbReference type="InterPro" id="IPR007471">
    <property type="entry name" value="N-end_Aminoacyl_Trfase_N"/>
</dbReference>
<evidence type="ECO:0000259" key="2">
    <source>
        <dbReference type="Pfam" id="PF04376"/>
    </source>
</evidence>
<dbReference type="Pfam" id="PF04376">
    <property type="entry name" value="ATE_N"/>
    <property type="match status" value="1"/>
</dbReference>
<gene>
    <name evidence="3" type="ORF">AFUS01_LOCUS21215</name>
</gene>
<dbReference type="OrthoDB" id="74183at2759"/>
<accession>A0A8J2K4E6</accession>
<dbReference type="PANTHER" id="PTHR21367:SF1">
    <property type="entry name" value="ARGINYL-TRNA--PROTEIN TRANSFERASE 1"/>
    <property type="match status" value="1"/>
</dbReference>
<sequence length="240" mass="27341">MANVSIVEYIGKRTKYQCGYCKKEDTSYSHGMWAHVMTPEDYQSLMDRGWQRAGKYVYKVTSKLTCCPTYIIRCDALEIKLTKSQKNVLKRFRRYLSGETLPSIKNEDKVTNTILQDRVNLSAVAPSKGLKASLNFRDIMFRSSKNAVNNPVTSESISSDVAKSLNVEKPTRLEGSVLGSKLMEPGDKRPLNPNPPKAKEIRIERKKNKFLEKGLDPSNIQWKKRNGTRPKSLEDLMMVT</sequence>
<organism evidence="3 4">
    <name type="scientific">Allacma fusca</name>
    <dbReference type="NCBI Taxonomy" id="39272"/>
    <lineage>
        <taxon>Eukaryota</taxon>
        <taxon>Metazoa</taxon>
        <taxon>Ecdysozoa</taxon>
        <taxon>Arthropoda</taxon>
        <taxon>Hexapoda</taxon>
        <taxon>Collembola</taxon>
        <taxon>Symphypleona</taxon>
        <taxon>Sminthuridae</taxon>
        <taxon>Allacma</taxon>
    </lineage>
</organism>
<comment type="caution">
    <text evidence="3">The sequence shown here is derived from an EMBL/GenBank/DDBJ whole genome shotgun (WGS) entry which is preliminary data.</text>
</comment>
<feature type="region of interest" description="Disordered" evidence="1">
    <location>
        <begin position="173"/>
        <end position="197"/>
    </location>
</feature>
<protein>
    <recommendedName>
        <fullName evidence="2">N-end aminoacyl transferase N-terminal domain-containing protein</fullName>
    </recommendedName>
</protein>
<proteinExistence type="predicted"/>
<dbReference type="Proteomes" id="UP000708208">
    <property type="component" value="Unassembled WGS sequence"/>
</dbReference>
<dbReference type="EMBL" id="CAJVCH010236260">
    <property type="protein sequence ID" value="CAG7732720.1"/>
    <property type="molecule type" value="Genomic_DNA"/>
</dbReference>
<dbReference type="InterPro" id="IPR030700">
    <property type="entry name" value="N-end_Aminoacyl_Trfase"/>
</dbReference>